<evidence type="ECO:0000256" key="1">
    <source>
        <dbReference type="ARBA" id="ARBA00005456"/>
    </source>
</evidence>
<sequence length="114" mass="12799">MEQSLQSAESLDRASPELWPEKGDYAACAELLCQDSNSNGASGARPTAAISPVLITDQDFTQQDMKLFHEYASLRPEQLVDVVKQLQNVAYLLGLEEAKEMRRGKYLNILVRKR</sequence>
<dbReference type="EMBL" id="VIIS01002073">
    <property type="protein sequence ID" value="KAF0288911.1"/>
    <property type="molecule type" value="Genomic_DNA"/>
</dbReference>
<protein>
    <submittedName>
        <fullName evidence="2">Protein lin-52</fullName>
    </submittedName>
</protein>
<name>A0A6A4VHI3_AMPAM</name>
<dbReference type="GO" id="GO:0006355">
    <property type="term" value="P:regulation of DNA-templated transcription"/>
    <property type="evidence" value="ECO:0007669"/>
    <property type="project" value="InterPro"/>
</dbReference>
<dbReference type="OrthoDB" id="5834362at2759"/>
<organism evidence="2 3">
    <name type="scientific">Amphibalanus amphitrite</name>
    <name type="common">Striped barnacle</name>
    <name type="synonym">Balanus amphitrite</name>
    <dbReference type="NCBI Taxonomy" id="1232801"/>
    <lineage>
        <taxon>Eukaryota</taxon>
        <taxon>Metazoa</taxon>
        <taxon>Ecdysozoa</taxon>
        <taxon>Arthropoda</taxon>
        <taxon>Crustacea</taxon>
        <taxon>Multicrustacea</taxon>
        <taxon>Cirripedia</taxon>
        <taxon>Thoracica</taxon>
        <taxon>Thoracicalcarea</taxon>
        <taxon>Balanomorpha</taxon>
        <taxon>Balanoidea</taxon>
        <taxon>Balanidae</taxon>
        <taxon>Amphibalaninae</taxon>
        <taxon>Amphibalanus</taxon>
    </lineage>
</organism>
<keyword evidence="3" id="KW-1185">Reference proteome</keyword>
<dbReference type="Proteomes" id="UP000440578">
    <property type="component" value="Unassembled WGS sequence"/>
</dbReference>
<evidence type="ECO:0000313" key="2">
    <source>
        <dbReference type="EMBL" id="KAF0288911.1"/>
    </source>
</evidence>
<reference evidence="2 3" key="1">
    <citation type="submission" date="2019-07" db="EMBL/GenBank/DDBJ databases">
        <title>Draft genome assembly of a fouling barnacle, Amphibalanus amphitrite (Darwin, 1854): The first reference genome for Thecostraca.</title>
        <authorList>
            <person name="Kim W."/>
        </authorList>
    </citation>
    <scope>NUCLEOTIDE SEQUENCE [LARGE SCALE GENOMIC DNA]</scope>
    <source>
        <strain evidence="2">SNU_AA5</strain>
        <tissue evidence="2">Soma without cirri and trophi</tissue>
    </source>
</reference>
<evidence type="ECO:0000313" key="3">
    <source>
        <dbReference type="Proteomes" id="UP000440578"/>
    </source>
</evidence>
<dbReference type="InterPro" id="IPR018737">
    <property type="entry name" value="DREAM_LIN52"/>
</dbReference>
<comment type="similarity">
    <text evidence="1">Belongs to the lin-52 family.</text>
</comment>
<gene>
    <name evidence="2" type="primary">lin52</name>
    <name evidence="2" type="ORF">FJT64_012717</name>
</gene>
<accession>A0A6A4VHI3</accession>
<proteinExistence type="inferred from homology"/>
<dbReference type="AlphaFoldDB" id="A0A6A4VHI3"/>
<comment type="caution">
    <text evidence="2">The sequence shown here is derived from an EMBL/GenBank/DDBJ whole genome shotgun (WGS) entry which is preliminary data.</text>
</comment>
<dbReference type="PANTHER" id="PTHR31489">
    <property type="entry name" value="LIN52 FAMILY MEMBER"/>
    <property type="match status" value="1"/>
</dbReference>
<dbReference type="GO" id="GO:0070176">
    <property type="term" value="C:DRM complex"/>
    <property type="evidence" value="ECO:0007669"/>
    <property type="project" value="InterPro"/>
</dbReference>
<dbReference type="PANTHER" id="PTHR31489:SF2">
    <property type="entry name" value="PROTEIN LIN-52 HOMOLOG"/>
    <property type="match status" value="1"/>
</dbReference>
<dbReference type="Pfam" id="PF10044">
    <property type="entry name" value="LIN52"/>
    <property type="match status" value="1"/>
</dbReference>